<dbReference type="CDD" id="cd17470">
    <property type="entry name" value="T3SS_Flik_C"/>
    <property type="match status" value="1"/>
</dbReference>
<dbReference type="Pfam" id="PF02120">
    <property type="entry name" value="Flg_hook"/>
    <property type="match status" value="1"/>
</dbReference>
<sequence length="417" mass="45787">MEALKPVSQQTISLSAKTPAGSVAPKAMFASLLDSLSMEPTMPNASTEKASIEELIASLESLLTSLEEVPVEEESAEQQEIQYAIFQLQEFQAENKQTGVIGISQADVKASGDSSEVVKLLEKIQETLQTLVGKSTVETDKPLGVSDLARITKQLDELIGMLEKPQAAIKAASLLKTMEQEMPVFSRSEENRLVKEIPKLVSELLEPVKDIPKLAVENKEVLKESEAPEIKVAQEPPSQPLSMAADAGKSGATLSKAEATTQPVPVVRLPNLLEDLSGMLKNSMRMVESQEGTKMRVNIFPEHLGHLEILLTSTNGKLAAQIMASTPMAKEALELQLNQLRVSLVQQGVEVEKIEVLEQSSQQAFSQQQPREQQQFTQQQHGKTTRTNNSYFQSEDDLVREARKPLSEGLMKVDYTV</sequence>
<reference evidence="3 4" key="1">
    <citation type="journal article" date="2011" name="J. Bacteriol.">
        <title>The Draft Genome of Planococcus donghaensis MPA1U2 Reveals Nonsporulation Pathways Controlled by a Conserved Spo0A Regulon.</title>
        <authorList>
            <person name="Pearson M.D."/>
            <person name="Noller H.F."/>
        </authorList>
    </citation>
    <scope>NUCLEOTIDE SEQUENCE [LARGE SCALE GENOMIC DNA]</scope>
    <source>
        <strain evidence="3 4">MPA1U2</strain>
    </source>
</reference>
<dbReference type="EMBL" id="AEPB01000039">
    <property type="protein sequence ID" value="EGA89021.1"/>
    <property type="molecule type" value="Genomic_DNA"/>
</dbReference>
<dbReference type="InterPro" id="IPR038610">
    <property type="entry name" value="FliK-like_C_sf"/>
</dbReference>
<evidence type="ECO:0000313" key="3">
    <source>
        <dbReference type="EMBL" id="EGA89021.1"/>
    </source>
</evidence>
<dbReference type="OrthoDB" id="2380967at2"/>
<organism evidence="3 4">
    <name type="scientific">Planococcus donghaensis MPA1U2</name>
    <dbReference type="NCBI Taxonomy" id="933115"/>
    <lineage>
        <taxon>Bacteria</taxon>
        <taxon>Bacillati</taxon>
        <taxon>Bacillota</taxon>
        <taxon>Bacilli</taxon>
        <taxon>Bacillales</taxon>
        <taxon>Caryophanaceae</taxon>
        <taxon>Planococcus</taxon>
    </lineage>
</organism>
<protein>
    <recommendedName>
        <fullName evidence="2">Flagellar hook-length control protein-like C-terminal domain-containing protein</fullName>
    </recommendedName>
</protein>
<feature type="compositionally biased region" description="Polar residues" evidence="1">
    <location>
        <begin position="381"/>
        <end position="393"/>
    </location>
</feature>
<dbReference type="RefSeq" id="WP_008431755.1">
    <property type="nucleotide sequence ID" value="NZ_AEPB01000039.1"/>
</dbReference>
<dbReference type="Gene3D" id="3.30.750.140">
    <property type="match status" value="1"/>
</dbReference>
<comment type="caution">
    <text evidence="3">The sequence shown here is derived from an EMBL/GenBank/DDBJ whole genome shotgun (WGS) entry which is preliminary data.</text>
</comment>
<accession>E7RJ11</accession>
<dbReference type="Proteomes" id="UP000003052">
    <property type="component" value="Unassembled WGS sequence"/>
</dbReference>
<evidence type="ECO:0000259" key="2">
    <source>
        <dbReference type="Pfam" id="PF02120"/>
    </source>
</evidence>
<feature type="region of interest" description="Disordered" evidence="1">
    <location>
        <begin position="227"/>
        <end position="250"/>
    </location>
</feature>
<feature type="compositionally biased region" description="Low complexity" evidence="1">
    <location>
        <begin position="365"/>
        <end position="380"/>
    </location>
</feature>
<proteinExistence type="predicted"/>
<dbReference type="AlphaFoldDB" id="E7RJ11"/>
<gene>
    <name evidence="3" type="ORF">GPDM_12372</name>
</gene>
<name>E7RJ11_9BACL</name>
<evidence type="ECO:0000256" key="1">
    <source>
        <dbReference type="SAM" id="MobiDB-lite"/>
    </source>
</evidence>
<feature type="domain" description="Flagellar hook-length control protein-like C-terminal" evidence="2">
    <location>
        <begin position="285"/>
        <end position="364"/>
    </location>
</feature>
<dbReference type="InterPro" id="IPR021136">
    <property type="entry name" value="Flagellar_hook_control-like_C"/>
</dbReference>
<dbReference type="eggNOG" id="COG3144">
    <property type="taxonomic scope" value="Bacteria"/>
</dbReference>
<feature type="region of interest" description="Disordered" evidence="1">
    <location>
        <begin position="365"/>
        <end position="396"/>
    </location>
</feature>
<evidence type="ECO:0000313" key="4">
    <source>
        <dbReference type="Proteomes" id="UP000003052"/>
    </source>
</evidence>